<dbReference type="Proteomes" id="UP001172082">
    <property type="component" value="Unassembled WGS sequence"/>
</dbReference>
<feature type="compositionally biased region" description="Basic and acidic residues" evidence="1">
    <location>
        <begin position="228"/>
        <end position="238"/>
    </location>
</feature>
<reference evidence="2" key="1">
    <citation type="submission" date="2023-06" db="EMBL/GenBank/DDBJ databases">
        <title>Genomic of Parafulvivirga corallium.</title>
        <authorList>
            <person name="Wang G."/>
        </authorList>
    </citation>
    <scope>NUCLEOTIDE SEQUENCE</scope>
    <source>
        <strain evidence="2">BMA10</strain>
    </source>
</reference>
<evidence type="ECO:0000313" key="2">
    <source>
        <dbReference type="EMBL" id="MDN5199974.1"/>
    </source>
</evidence>
<accession>A0ABT8KGY4</accession>
<protein>
    <recommendedName>
        <fullName evidence="4">DUF115 domain-containing protein</fullName>
    </recommendedName>
</protein>
<dbReference type="RefSeq" id="WP_346750003.1">
    <property type="nucleotide sequence ID" value="NZ_JAUJEA010000001.1"/>
</dbReference>
<evidence type="ECO:0000256" key="1">
    <source>
        <dbReference type="SAM" id="MobiDB-lite"/>
    </source>
</evidence>
<evidence type="ECO:0008006" key="4">
    <source>
        <dbReference type="Google" id="ProtNLM"/>
    </source>
</evidence>
<dbReference type="Gene3D" id="3.90.1480.10">
    <property type="entry name" value="Alpha-2,3-sialyltransferase"/>
    <property type="match status" value="1"/>
</dbReference>
<name>A0ABT8KGY4_9BACT</name>
<feature type="region of interest" description="Disordered" evidence="1">
    <location>
        <begin position="228"/>
        <end position="248"/>
    </location>
</feature>
<evidence type="ECO:0000313" key="3">
    <source>
        <dbReference type="Proteomes" id="UP001172082"/>
    </source>
</evidence>
<gene>
    <name evidence="2" type="ORF">QQ008_01345</name>
</gene>
<organism evidence="2 3">
    <name type="scientific">Splendidivirga corallicola</name>
    <dbReference type="NCBI Taxonomy" id="3051826"/>
    <lineage>
        <taxon>Bacteria</taxon>
        <taxon>Pseudomonadati</taxon>
        <taxon>Bacteroidota</taxon>
        <taxon>Cytophagia</taxon>
        <taxon>Cytophagales</taxon>
        <taxon>Splendidivirgaceae</taxon>
        <taxon>Splendidivirga</taxon>
    </lineage>
</organism>
<comment type="caution">
    <text evidence="2">The sequence shown here is derived from an EMBL/GenBank/DDBJ whole genome shotgun (WGS) entry which is preliminary data.</text>
</comment>
<keyword evidence="3" id="KW-1185">Reference proteome</keyword>
<dbReference type="EMBL" id="JAUJEA010000001">
    <property type="protein sequence ID" value="MDN5199974.1"/>
    <property type="molecule type" value="Genomic_DNA"/>
</dbReference>
<proteinExistence type="predicted"/>
<sequence length="300" mass="35373">MNKSKLQVFLENLFLSGFSLLKVILLSKFRLKLPDSNLHDCLILGNGPSLNGFLKDHASFVENKVLFCVNFFARTDLYPQLKPTNYIITSPEYFQGEEKETWKNDRIRTFKTIVEKTDWKLNLIVPALARKQKEWQKIIRKNSNITIYYFNNTPIEGFESINNLFFSLKLGSPRPHNVLIPSILIALNMRFKKIYLTGTDHSWTKDLFVTEDNEVLLSQKHFYDHQNKEKDEIEKNTDKPQPMYKGGSTEKRKIHEVLIKFVYSFRSYWQIKSYAEHLGIEIYNLTLDSFIDAFPKKRIE</sequence>